<dbReference type="PANTHER" id="PTHR47679">
    <property type="entry name" value="PROTEIN TORNADO 1"/>
    <property type="match status" value="1"/>
</dbReference>
<dbReference type="AlphaFoldDB" id="A0ABD3GL68"/>
<keyword evidence="2" id="KW-1185">Reference proteome</keyword>
<comment type="caution">
    <text evidence="1">The sequence shown here is derived from an EMBL/GenBank/DDBJ whole genome shotgun (WGS) entry which is preliminary data.</text>
</comment>
<accession>A0ABD3GL68</accession>
<dbReference type="InterPro" id="IPR027417">
    <property type="entry name" value="P-loop_NTPase"/>
</dbReference>
<gene>
    <name evidence="1" type="ORF">R1sor_022228</name>
</gene>
<name>A0ABD3GL68_9MARC</name>
<dbReference type="SUPFAM" id="SSF52540">
    <property type="entry name" value="P-loop containing nucleoside triphosphate hydrolases"/>
    <property type="match status" value="1"/>
</dbReference>
<dbReference type="Gene3D" id="3.40.50.300">
    <property type="entry name" value="P-loop containing nucleotide triphosphate hydrolases"/>
    <property type="match status" value="1"/>
</dbReference>
<protein>
    <submittedName>
        <fullName evidence="1">Uncharacterized protein</fullName>
    </submittedName>
</protein>
<organism evidence="1 2">
    <name type="scientific">Riccia sorocarpa</name>
    <dbReference type="NCBI Taxonomy" id="122646"/>
    <lineage>
        <taxon>Eukaryota</taxon>
        <taxon>Viridiplantae</taxon>
        <taxon>Streptophyta</taxon>
        <taxon>Embryophyta</taxon>
        <taxon>Marchantiophyta</taxon>
        <taxon>Marchantiopsida</taxon>
        <taxon>Marchantiidae</taxon>
        <taxon>Marchantiales</taxon>
        <taxon>Ricciaceae</taxon>
        <taxon>Riccia</taxon>
    </lineage>
</organism>
<proteinExistence type="predicted"/>
<dbReference type="Proteomes" id="UP001633002">
    <property type="component" value="Unassembled WGS sequence"/>
</dbReference>
<sequence length="564" mass="64599">MIFLSTAVRKVKHDIGSEYGHLSVLVETFKAVSSDTTEHKWLVIDDVVTPNLSRYPSSRDWEFLFSQLRSDDQSLEAITVMCGEYHFKMLKAACNRIGYLLATSSTLELLWFGASRSLYRPDSLLSDGVVKTLSEGLMQTKSLKGVGFDSGVLETEFADVLNNAFTANMQNTSVEWFDLAAQVERLDMVLEALLLSNRFKNLKKIRIGLDANRVSEHTVDNFQMLPELIRRWERSDFDTSREVRVCFEVSNRLMPSNRGDSVLELEQRVLSCWDKWVRANESALMLKTQLQITMVDKVRVRQGEWEALINEMPKRFTQLKSLHIALIAWDHINQSQSTWARDLDMDHVSLLCKGIESADSVESISTRGPDNVLVNCYPLLFQCLQHRQRLKQLSIDGEWYVDQVFRCLMDFLQVNIYVEEVHVLGDKSEWPSDAEGKKVLVSEALRRNREQAAYFSTLRDAKLAFEEAKAARVFLCGNPHAGKTTLRITMMKTRHKESRIVKYFTRKLGSAKKARSGRGLPLKRTKGVDVELLRDDNQMQVSLWDLAGQEIFRALQSLLLPVVT</sequence>
<reference evidence="1 2" key="1">
    <citation type="submission" date="2024-09" db="EMBL/GenBank/DDBJ databases">
        <title>Chromosome-scale assembly of Riccia sorocarpa.</title>
        <authorList>
            <person name="Paukszto L."/>
        </authorList>
    </citation>
    <scope>NUCLEOTIDE SEQUENCE [LARGE SCALE GENOMIC DNA]</scope>
    <source>
        <strain evidence="1">LP-2024</strain>
        <tissue evidence="1">Aerial parts of the thallus</tissue>
    </source>
</reference>
<dbReference type="PANTHER" id="PTHR47679:SF1">
    <property type="entry name" value="PROTEIN TORNADO 1"/>
    <property type="match status" value="1"/>
</dbReference>
<evidence type="ECO:0000313" key="1">
    <source>
        <dbReference type="EMBL" id="KAL3679272.1"/>
    </source>
</evidence>
<dbReference type="EMBL" id="JBJQOH010000007">
    <property type="protein sequence ID" value="KAL3679272.1"/>
    <property type="molecule type" value="Genomic_DNA"/>
</dbReference>
<evidence type="ECO:0000313" key="2">
    <source>
        <dbReference type="Proteomes" id="UP001633002"/>
    </source>
</evidence>